<dbReference type="InterPro" id="IPR014756">
    <property type="entry name" value="Ig_E-set"/>
</dbReference>
<dbReference type="Proteomes" id="UP000054560">
    <property type="component" value="Unassembled WGS sequence"/>
</dbReference>
<organism evidence="1 2">
    <name type="scientific">Sphaeroforma arctica JP610</name>
    <dbReference type="NCBI Taxonomy" id="667725"/>
    <lineage>
        <taxon>Eukaryota</taxon>
        <taxon>Ichthyosporea</taxon>
        <taxon>Ichthyophonida</taxon>
        <taxon>Sphaeroforma</taxon>
    </lineage>
</organism>
<dbReference type="EMBL" id="KQ242527">
    <property type="protein sequence ID" value="KNC78259.1"/>
    <property type="molecule type" value="Genomic_DNA"/>
</dbReference>
<name>A0A0L0FNG2_9EUKA</name>
<dbReference type="Gene3D" id="2.60.40.640">
    <property type="match status" value="2"/>
</dbReference>
<accession>A0A0L0FNG2</accession>
<dbReference type="GeneID" id="25909810"/>
<protein>
    <submittedName>
        <fullName evidence="1">Uncharacterized protein</fullName>
    </submittedName>
</protein>
<dbReference type="SUPFAM" id="SSF81296">
    <property type="entry name" value="E set domains"/>
    <property type="match status" value="1"/>
</dbReference>
<dbReference type="AlphaFoldDB" id="A0A0L0FNG2"/>
<dbReference type="InterPro" id="IPR050357">
    <property type="entry name" value="Arrestin_domain-protein"/>
</dbReference>
<dbReference type="InterPro" id="IPR014752">
    <property type="entry name" value="Arrestin-like_C"/>
</dbReference>
<dbReference type="RefSeq" id="XP_014152161.1">
    <property type="nucleotide sequence ID" value="XM_014296686.1"/>
</dbReference>
<dbReference type="OrthoDB" id="432685at2759"/>
<proteinExistence type="predicted"/>
<reference evidence="1 2" key="1">
    <citation type="submission" date="2011-02" db="EMBL/GenBank/DDBJ databases">
        <title>The Genome Sequence of Sphaeroforma arctica JP610.</title>
        <authorList>
            <consortium name="The Broad Institute Genome Sequencing Platform"/>
            <person name="Russ C."/>
            <person name="Cuomo C."/>
            <person name="Young S.K."/>
            <person name="Zeng Q."/>
            <person name="Gargeya S."/>
            <person name="Alvarado L."/>
            <person name="Berlin A."/>
            <person name="Chapman S.B."/>
            <person name="Chen Z."/>
            <person name="Freedman E."/>
            <person name="Gellesch M."/>
            <person name="Goldberg J."/>
            <person name="Griggs A."/>
            <person name="Gujja S."/>
            <person name="Heilman E."/>
            <person name="Heiman D."/>
            <person name="Howarth C."/>
            <person name="Mehta T."/>
            <person name="Neiman D."/>
            <person name="Pearson M."/>
            <person name="Roberts A."/>
            <person name="Saif S."/>
            <person name="Shea T."/>
            <person name="Shenoy N."/>
            <person name="Sisk P."/>
            <person name="Stolte C."/>
            <person name="Sykes S."/>
            <person name="White J."/>
            <person name="Yandava C."/>
            <person name="Burger G."/>
            <person name="Gray M.W."/>
            <person name="Holland P.W.H."/>
            <person name="King N."/>
            <person name="Lang F.B.F."/>
            <person name="Roger A.J."/>
            <person name="Ruiz-Trillo I."/>
            <person name="Haas B."/>
            <person name="Nusbaum C."/>
            <person name="Birren B."/>
        </authorList>
    </citation>
    <scope>NUCLEOTIDE SEQUENCE [LARGE SCALE GENOMIC DNA]</scope>
    <source>
        <strain evidence="1 2">JP610</strain>
    </source>
</reference>
<keyword evidence="2" id="KW-1185">Reference proteome</keyword>
<dbReference type="PANTHER" id="PTHR11188">
    <property type="entry name" value="ARRESTIN DOMAIN CONTAINING PROTEIN"/>
    <property type="match status" value="1"/>
</dbReference>
<dbReference type="GO" id="GO:0015031">
    <property type="term" value="P:protein transport"/>
    <property type="evidence" value="ECO:0007669"/>
    <property type="project" value="TreeGrafter"/>
</dbReference>
<evidence type="ECO:0000313" key="2">
    <source>
        <dbReference type="Proteomes" id="UP000054560"/>
    </source>
</evidence>
<sequence length="482" mass="53791">MSGTSAIDTNTSRLVNCQQCSLDSKASYSIHLEKDLYYTGDQLSGYIDIRTSEATTLSVLHVAIVCRVRWNGGGEDTSSQTLYSNTKIIGRDYPIMKGQTQIPFTFGLPDDVALSSDHALYSIKWDARLVESDWTPVTFLRFTMSALYYAQTTIGPRVQQEVEVKRGNPTFRAEVSLSRDVYRDGEPIDVRLAMHRNGAVVKSVKTCITQHVLYYSGVEGDYKELCQTTMDHSELRHLSGKKNWSKIGSTAGSTCIRMFSCTPHAPEGQGKQVAVQKMKDSDGRTYSTLLVPSTTAECTETLKSISVSYSLDTTIQIRGGKKVHLSVPFTLQGNLPRDLNEYNSPVEIQNCFTFAISVEQPPVYDNYNTASVKSYTCLRPESESLDSLFALAQMTSVPEKKRRFSLKTLPSLRSVIEGRHNGDNRVVDEDILLSEMGVASRANRLFRSQSTVSQLETSHFQRRHTYAEHLPIGTTLSCTLVE</sequence>
<evidence type="ECO:0000313" key="1">
    <source>
        <dbReference type="EMBL" id="KNC78259.1"/>
    </source>
</evidence>
<dbReference type="GO" id="GO:0005737">
    <property type="term" value="C:cytoplasm"/>
    <property type="evidence" value="ECO:0007669"/>
    <property type="project" value="TreeGrafter"/>
</dbReference>
<gene>
    <name evidence="1" type="ORF">SARC_09306</name>
</gene>
<dbReference type="PANTHER" id="PTHR11188:SF17">
    <property type="entry name" value="FI21816P1"/>
    <property type="match status" value="1"/>
</dbReference>